<gene>
    <name evidence="2" type="ORF">FXF65_21400</name>
</gene>
<reference evidence="2 3" key="1">
    <citation type="submission" date="2019-08" db="EMBL/GenBank/DDBJ databases">
        <title>Actinomadura sp. nov. CYP1-5 isolated from mountain soil.</title>
        <authorList>
            <person name="Songsumanus A."/>
            <person name="Kuncharoen N."/>
            <person name="Kudo T."/>
            <person name="Yuki M."/>
            <person name="Igarashi Y."/>
            <person name="Tanasupawat S."/>
        </authorList>
    </citation>
    <scope>NUCLEOTIDE SEQUENCE [LARGE SCALE GENOMIC DNA]</scope>
    <source>
        <strain evidence="2 3">GKU157</strain>
    </source>
</reference>
<evidence type="ECO:0000313" key="2">
    <source>
        <dbReference type="EMBL" id="TYC13067.1"/>
    </source>
</evidence>
<dbReference type="PANTHER" id="PTHR38847:SF1">
    <property type="entry name" value="PSEUDOURIDINE SYNTHASE RSUA_RLUA-LIKE DOMAIN-CONTAINING PROTEIN"/>
    <property type="match status" value="1"/>
</dbReference>
<proteinExistence type="predicted"/>
<evidence type="ECO:0000313" key="3">
    <source>
        <dbReference type="Proteomes" id="UP000322634"/>
    </source>
</evidence>
<dbReference type="EMBL" id="VSFF01000008">
    <property type="protein sequence ID" value="TYC13067.1"/>
    <property type="molecule type" value="Genomic_DNA"/>
</dbReference>
<dbReference type="AlphaFoldDB" id="A0A5D0U4R8"/>
<keyword evidence="1" id="KW-0732">Signal</keyword>
<organism evidence="2 3">
    <name type="scientific">Actinomadura syzygii</name>
    <dbReference type="NCBI Taxonomy" id="1427538"/>
    <lineage>
        <taxon>Bacteria</taxon>
        <taxon>Bacillati</taxon>
        <taxon>Actinomycetota</taxon>
        <taxon>Actinomycetes</taxon>
        <taxon>Streptosporangiales</taxon>
        <taxon>Thermomonosporaceae</taxon>
        <taxon>Actinomadura</taxon>
    </lineage>
</organism>
<feature type="chain" id="PRO_5038677946" evidence="1">
    <location>
        <begin position="22"/>
        <end position="234"/>
    </location>
</feature>
<comment type="caution">
    <text evidence="2">The sequence shown here is derived from an EMBL/GenBank/DDBJ whole genome shotgun (WGS) entry which is preliminary data.</text>
</comment>
<keyword evidence="3" id="KW-1185">Reference proteome</keyword>
<dbReference type="Proteomes" id="UP000322634">
    <property type="component" value="Unassembled WGS sequence"/>
</dbReference>
<accession>A0A5D0U4R8</accession>
<dbReference type="OrthoDB" id="3432025at2"/>
<feature type="signal peptide" evidence="1">
    <location>
        <begin position="1"/>
        <end position="21"/>
    </location>
</feature>
<dbReference type="PANTHER" id="PTHR38847">
    <property type="match status" value="1"/>
</dbReference>
<evidence type="ECO:0000256" key="1">
    <source>
        <dbReference type="SAM" id="SignalP"/>
    </source>
</evidence>
<dbReference type="Pfam" id="PF14273">
    <property type="entry name" value="DUF4360"/>
    <property type="match status" value="1"/>
</dbReference>
<name>A0A5D0U4R8_9ACTN</name>
<dbReference type="InterPro" id="IPR025649">
    <property type="entry name" value="DUF4360"/>
</dbReference>
<protein>
    <submittedName>
        <fullName evidence="2">DUF4360 domain-containing protein</fullName>
    </submittedName>
</protein>
<sequence>MMNAKRLAIVLGAGLVVPAVASATAMLASSSAVFAPASANSAADADPAPAPAVPSAPVTMEVETVNGSGCAAGTAKVTPSGDNTAFTVSYEQYVAWAGGQAPPASFRKNCQLNVRVDAPEGWTYAITGIEHRGFAHLEAGATGLLRANYYFQGDSRSKAVAHDFTGPYNDSWKIQDKIAPADRIYAPCAKERNLNINTELRAAAGDSDAKSSFVAMESNYGNSRYQLAWKRCAE</sequence>